<keyword evidence="8" id="KW-0698">rRNA processing</keyword>
<evidence type="ECO:0000256" key="4">
    <source>
        <dbReference type="ARBA" id="ARBA00013682"/>
    </source>
</evidence>
<evidence type="ECO:0000313" key="10">
    <source>
        <dbReference type="Proteomes" id="UP000217763"/>
    </source>
</evidence>
<proteinExistence type="inferred from homology"/>
<evidence type="ECO:0000256" key="1">
    <source>
        <dbReference type="ARBA" id="ARBA00002649"/>
    </source>
</evidence>
<dbReference type="NCBIfam" id="TIGR00095">
    <property type="entry name" value="16S rRNA (guanine(966)-N(2))-methyltransferase RsmD"/>
    <property type="match status" value="1"/>
</dbReference>
<sequence length="199" mass="22062">MAKAKTGGRSPSGPGHIRLIGGQWRGRKLPVLDSEGLRPTTDRVKETLFNWLMFDIRGCRCLDLFAGSGSLGFEALSRGAAEVVLVEKDPRVARQLQHNLASLPGARGQVLNTDALAMLHAAATPFDLVFLDPPFHRELLAETCRLLEQGGWLADDAKLYIEREQGSQALSLPANWRLLKDKQAGQVCYQLYQREQVQE</sequence>
<dbReference type="InterPro" id="IPR029063">
    <property type="entry name" value="SAM-dependent_MTases_sf"/>
</dbReference>
<dbReference type="KEGG" id="zdf:AN401_18315"/>
<dbReference type="InterPro" id="IPR002052">
    <property type="entry name" value="DNA_methylase_N6_adenine_CS"/>
</dbReference>
<evidence type="ECO:0000313" key="9">
    <source>
        <dbReference type="EMBL" id="ATG75563.1"/>
    </source>
</evidence>
<comment type="similarity">
    <text evidence="2 8">Belongs to the methyltransferase superfamily. RsmD family.</text>
</comment>
<keyword evidence="8" id="KW-0949">S-adenosyl-L-methionine</keyword>
<dbReference type="GO" id="GO:0052913">
    <property type="term" value="F:16S rRNA (guanine(966)-N(2))-methyltransferase activity"/>
    <property type="evidence" value="ECO:0007669"/>
    <property type="project" value="UniProtKB-EC"/>
</dbReference>
<evidence type="ECO:0000256" key="7">
    <source>
        <dbReference type="ARBA" id="ARBA00048326"/>
    </source>
</evidence>
<dbReference type="SUPFAM" id="SSF53335">
    <property type="entry name" value="S-adenosyl-L-methionine-dependent methyltransferases"/>
    <property type="match status" value="1"/>
</dbReference>
<evidence type="ECO:0000256" key="8">
    <source>
        <dbReference type="PIRNR" id="PIRNR004553"/>
    </source>
</evidence>
<evidence type="ECO:0000256" key="3">
    <source>
        <dbReference type="ARBA" id="ARBA00012141"/>
    </source>
</evidence>
<gene>
    <name evidence="9" type="ORF">AN401_18315</name>
</gene>
<dbReference type="InterPro" id="IPR004398">
    <property type="entry name" value="RNA_MeTrfase_RsmD"/>
</dbReference>
<dbReference type="GO" id="GO:0003676">
    <property type="term" value="F:nucleic acid binding"/>
    <property type="evidence" value="ECO:0007669"/>
    <property type="project" value="InterPro"/>
</dbReference>
<evidence type="ECO:0000256" key="5">
    <source>
        <dbReference type="ARBA" id="ARBA00022603"/>
    </source>
</evidence>
<dbReference type="PANTHER" id="PTHR43542:SF1">
    <property type="entry name" value="METHYLTRANSFERASE"/>
    <property type="match status" value="1"/>
</dbReference>
<organism evidence="9 10">
    <name type="scientific">Zobellella denitrificans</name>
    <dbReference type="NCBI Taxonomy" id="347534"/>
    <lineage>
        <taxon>Bacteria</taxon>
        <taxon>Pseudomonadati</taxon>
        <taxon>Pseudomonadota</taxon>
        <taxon>Gammaproteobacteria</taxon>
        <taxon>Aeromonadales</taxon>
        <taxon>Aeromonadaceae</taxon>
        <taxon>Zobellella</taxon>
    </lineage>
</organism>
<keyword evidence="6 8" id="KW-0808">Transferase</keyword>
<dbReference type="AlphaFoldDB" id="A0A231N381"/>
<dbReference type="Proteomes" id="UP000217763">
    <property type="component" value="Chromosome"/>
</dbReference>
<evidence type="ECO:0000256" key="6">
    <source>
        <dbReference type="ARBA" id="ARBA00022679"/>
    </source>
</evidence>
<comment type="function">
    <text evidence="1 8">Specifically methylates the guanine in position 966 of 16S rRNA in the assembled 30S particle.</text>
</comment>
<dbReference type="Pfam" id="PF03602">
    <property type="entry name" value="Cons_hypoth95"/>
    <property type="match status" value="1"/>
</dbReference>
<dbReference type="Gene3D" id="3.40.50.150">
    <property type="entry name" value="Vaccinia Virus protein VP39"/>
    <property type="match status" value="1"/>
</dbReference>
<keyword evidence="10" id="KW-1185">Reference proteome</keyword>
<reference evidence="10" key="1">
    <citation type="submission" date="2015-09" db="EMBL/GenBank/DDBJ databases">
        <authorList>
            <person name="Shao Z."/>
            <person name="Wang L."/>
        </authorList>
    </citation>
    <scope>NUCLEOTIDE SEQUENCE [LARGE SCALE GENOMIC DNA]</scope>
    <source>
        <strain evidence="10">F13-1</strain>
    </source>
</reference>
<dbReference type="PANTHER" id="PTHR43542">
    <property type="entry name" value="METHYLTRANSFERASE"/>
    <property type="match status" value="1"/>
</dbReference>
<dbReference type="PIRSF" id="PIRSF004553">
    <property type="entry name" value="CHP00095"/>
    <property type="match status" value="1"/>
</dbReference>
<dbReference type="CDD" id="cd02440">
    <property type="entry name" value="AdoMet_MTases"/>
    <property type="match status" value="1"/>
</dbReference>
<accession>A0A231N381</accession>
<comment type="catalytic activity">
    <reaction evidence="7 8">
        <text>guanosine(966) in 16S rRNA + S-adenosyl-L-methionine = N(2)-methylguanosine(966) in 16S rRNA + S-adenosyl-L-homocysteine + H(+)</text>
        <dbReference type="Rhea" id="RHEA:23548"/>
        <dbReference type="Rhea" id="RHEA-COMP:10211"/>
        <dbReference type="Rhea" id="RHEA-COMP:10212"/>
        <dbReference type="ChEBI" id="CHEBI:15378"/>
        <dbReference type="ChEBI" id="CHEBI:57856"/>
        <dbReference type="ChEBI" id="CHEBI:59789"/>
        <dbReference type="ChEBI" id="CHEBI:74269"/>
        <dbReference type="ChEBI" id="CHEBI:74481"/>
        <dbReference type="EC" id="2.1.1.171"/>
    </reaction>
</comment>
<dbReference type="EC" id="2.1.1.171" evidence="3 8"/>
<evidence type="ECO:0000256" key="2">
    <source>
        <dbReference type="ARBA" id="ARBA00005269"/>
    </source>
</evidence>
<dbReference type="PROSITE" id="PS00092">
    <property type="entry name" value="N6_MTASE"/>
    <property type="match status" value="1"/>
</dbReference>
<dbReference type="RefSeq" id="WP_094038734.1">
    <property type="nucleotide sequence ID" value="NZ_CP012621.1"/>
</dbReference>
<dbReference type="EMBL" id="CP012621">
    <property type="protein sequence ID" value="ATG75563.1"/>
    <property type="molecule type" value="Genomic_DNA"/>
</dbReference>
<keyword evidence="5 8" id="KW-0489">Methyltransferase</keyword>
<protein>
    <recommendedName>
        <fullName evidence="4 8">Ribosomal RNA small subunit methyltransferase D</fullName>
        <ecNumber evidence="3 8">2.1.1.171</ecNumber>
    </recommendedName>
</protein>
<dbReference type="OrthoDB" id="9803017at2"/>
<name>A0A231N381_9GAMM</name>